<evidence type="ECO:0000313" key="2">
    <source>
        <dbReference type="EMBL" id="SDO45250.1"/>
    </source>
</evidence>
<name>A0A1H0JNY4_9PSEU</name>
<feature type="chain" id="PRO_5039507682" description="Peptidase inhibitor family I36" evidence="1">
    <location>
        <begin position="27"/>
        <end position="144"/>
    </location>
</feature>
<protein>
    <recommendedName>
        <fullName evidence="4">Peptidase inhibitor family I36</fullName>
    </recommendedName>
</protein>
<dbReference type="STRING" id="641025.SAMN05421507_102574"/>
<evidence type="ECO:0008006" key="4">
    <source>
        <dbReference type="Google" id="ProtNLM"/>
    </source>
</evidence>
<feature type="signal peptide" evidence="1">
    <location>
        <begin position="1"/>
        <end position="26"/>
    </location>
</feature>
<gene>
    <name evidence="2" type="ORF">SAMN05421507_102574</name>
</gene>
<accession>A0A1H0JNY4</accession>
<proteinExistence type="predicted"/>
<organism evidence="2 3">
    <name type="scientific">Lentzea jiangxiensis</name>
    <dbReference type="NCBI Taxonomy" id="641025"/>
    <lineage>
        <taxon>Bacteria</taxon>
        <taxon>Bacillati</taxon>
        <taxon>Actinomycetota</taxon>
        <taxon>Actinomycetes</taxon>
        <taxon>Pseudonocardiales</taxon>
        <taxon>Pseudonocardiaceae</taxon>
        <taxon>Lentzea</taxon>
    </lineage>
</organism>
<keyword evidence="1" id="KW-0732">Signal</keyword>
<dbReference type="EMBL" id="FNIX01000002">
    <property type="protein sequence ID" value="SDO45250.1"/>
    <property type="molecule type" value="Genomic_DNA"/>
</dbReference>
<evidence type="ECO:0000313" key="3">
    <source>
        <dbReference type="Proteomes" id="UP000199691"/>
    </source>
</evidence>
<evidence type="ECO:0000256" key="1">
    <source>
        <dbReference type="SAM" id="SignalP"/>
    </source>
</evidence>
<sequence length="144" mass="15655">MLWRKFAGKLRTAGVAVASLTGVVLAGQPATAGTPAVMADRSCTVTTQWICKTAPLWVGSGANPHIATVGIPWGAPWEPGMPEEVNSFVIVRYLDAPGDPEILRDNKKRGEEHDIWRKGWPAGNYSAELHCRYSCQGATLYFDN</sequence>
<keyword evidence="3" id="KW-1185">Reference proteome</keyword>
<reference evidence="3" key="1">
    <citation type="submission" date="2016-10" db="EMBL/GenBank/DDBJ databases">
        <authorList>
            <person name="Varghese N."/>
            <person name="Submissions S."/>
        </authorList>
    </citation>
    <scope>NUCLEOTIDE SEQUENCE [LARGE SCALE GENOMIC DNA]</scope>
    <source>
        <strain evidence="3">CGMCC 4.6609</strain>
    </source>
</reference>
<dbReference type="RefSeq" id="WP_090096545.1">
    <property type="nucleotide sequence ID" value="NZ_FNIX01000002.1"/>
</dbReference>
<dbReference type="Proteomes" id="UP000199691">
    <property type="component" value="Unassembled WGS sequence"/>
</dbReference>
<dbReference type="AlphaFoldDB" id="A0A1H0JNY4"/>